<reference evidence="3" key="1">
    <citation type="submission" date="2023-06" db="EMBL/GenBank/DDBJ databases">
        <title>Genome-scale phylogeny and comparative genomics of the fungal order Sordariales.</title>
        <authorList>
            <consortium name="Lawrence Berkeley National Laboratory"/>
            <person name="Hensen N."/>
            <person name="Bonometti L."/>
            <person name="Westerberg I."/>
            <person name="Brannstrom I.O."/>
            <person name="Guillou S."/>
            <person name="Cros-Aarteil S."/>
            <person name="Calhoun S."/>
            <person name="Haridas S."/>
            <person name="Kuo A."/>
            <person name="Mondo S."/>
            <person name="Pangilinan J."/>
            <person name="Riley R."/>
            <person name="Labutti K."/>
            <person name="Andreopoulos B."/>
            <person name="Lipzen A."/>
            <person name="Chen C."/>
            <person name="Yanf M."/>
            <person name="Daum C."/>
            <person name="Ng V."/>
            <person name="Clum A."/>
            <person name="Steindorff A."/>
            <person name="Ohm R."/>
            <person name="Martin F."/>
            <person name="Silar P."/>
            <person name="Natvig D."/>
            <person name="Lalanne C."/>
            <person name="Gautier V."/>
            <person name="Ament-Velasquez S.L."/>
            <person name="Kruys A."/>
            <person name="Hutchinson M.I."/>
            <person name="Powell A.J."/>
            <person name="Barry K."/>
            <person name="Miller A.N."/>
            <person name="Grigoriev I.V."/>
            <person name="Debuchy R."/>
            <person name="Gladieux P."/>
            <person name="Thoren M.H."/>
            <person name="Johannesson H."/>
        </authorList>
    </citation>
    <scope>NUCLEOTIDE SEQUENCE</scope>
    <source>
        <strain evidence="3">CBS 606.72</strain>
    </source>
</reference>
<dbReference type="EMBL" id="JAULSU010000005">
    <property type="protein sequence ID" value="KAK0617431.1"/>
    <property type="molecule type" value="Genomic_DNA"/>
</dbReference>
<comment type="similarity">
    <text evidence="1">Belongs to the CIA30 family.</text>
</comment>
<evidence type="ECO:0000313" key="3">
    <source>
        <dbReference type="EMBL" id="KAK0617431.1"/>
    </source>
</evidence>
<dbReference type="PANTHER" id="PTHR13194:SF19">
    <property type="entry name" value="NAD(P)-BINDING ROSSMANN-FOLD SUPERFAMILY PROTEIN"/>
    <property type="match status" value="1"/>
</dbReference>
<dbReference type="InterPro" id="IPR039131">
    <property type="entry name" value="NDUFAF1"/>
</dbReference>
<evidence type="ECO:0000313" key="4">
    <source>
        <dbReference type="Proteomes" id="UP001175000"/>
    </source>
</evidence>
<dbReference type="InterPro" id="IPR008979">
    <property type="entry name" value="Galactose-bd-like_sf"/>
</dbReference>
<sequence>MASPEGRTFAELQAADNRCLDIFGGCDPMRRLVWDTSNFTAQTDQSRGGRSTARLDQDDNDQTFVMFTGSLDPRALDPPAAFAAMRTVETWIAPNLAAYDALIVDVKESDGKDYTIVVKDTPLERRPDGRLASTVSWEYDFNLRSNLKGSGRMILRFTEFKPFFRGKEMENAPEMKWDNIKSISIMCRSHFGNQEGDFTMHIYSISAYRYRDLSPEPAEDKIIRGPSSRRKRFIQRVRQSFDESFRPKSSSKAVPR</sequence>
<organism evidence="3 4">
    <name type="scientific">Immersiella caudata</name>
    <dbReference type="NCBI Taxonomy" id="314043"/>
    <lineage>
        <taxon>Eukaryota</taxon>
        <taxon>Fungi</taxon>
        <taxon>Dikarya</taxon>
        <taxon>Ascomycota</taxon>
        <taxon>Pezizomycotina</taxon>
        <taxon>Sordariomycetes</taxon>
        <taxon>Sordariomycetidae</taxon>
        <taxon>Sordariales</taxon>
        <taxon>Lasiosphaeriaceae</taxon>
        <taxon>Immersiella</taxon>
    </lineage>
</organism>
<dbReference type="GO" id="GO:0010257">
    <property type="term" value="P:NADH dehydrogenase complex assembly"/>
    <property type="evidence" value="ECO:0007669"/>
    <property type="project" value="TreeGrafter"/>
</dbReference>
<comment type="caution">
    <text evidence="3">The sequence shown here is derived from an EMBL/GenBank/DDBJ whole genome shotgun (WGS) entry which is preliminary data.</text>
</comment>
<dbReference type="InterPro" id="IPR013857">
    <property type="entry name" value="NADH-UbQ_OxRdtase-assoc_prot30"/>
</dbReference>
<dbReference type="Proteomes" id="UP001175000">
    <property type="component" value="Unassembled WGS sequence"/>
</dbReference>
<feature type="domain" description="NADH:ubiquinone oxidoreductase intermediate-associated protein 30" evidence="2">
    <location>
        <begin position="36"/>
        <end position="202"/>
    </location>
</feature>
<keyword evidence="4" id="KW-1185">Reference proteome</keyword>
<dbReference type="PANTHER" id="PTHR13194">
    <property type="entry name" value="COMPLEX I INTERMEDIATE-ASSOCIATED PROTEIN 30"/>
    <property type="match status" value="1"/>
</dbReference>
<name>A0AA39WL99_9PEZI</name>
<dbReference type="AlphaFoldDB" id="A0AA39WL99"/>
<accession>A0AA39WL99</accession>
<protein>
    <submittedName>
        <fullName evidence="3">Complex I intermediate-associated protein 30-domain-containing protein</fullName>
    </submittedName>
</protein>
<dbReference type="GO" id="GO:0051082">
    <property type="term" value="F:unfolded protein binding"/>
    <property type="evidence" value="ECO:0007669"/>
    <property type="project" value="TreeGrafter"/>
</dbReference>
<gene>
    <name evidence="3" type="ORF">B0T14DRAFT_269706</name>
</gene>
<evidence type="ECO:0000259" key="2">
    <source>
        <dbReference type="Pfam" id="PF08547"/>
    </source>
</evidence>
<dbReference type="SUPFAM" id="SSF49785">
    <property type="entry name" value="Galactose-binding domain-like"/>
    <property type="match status" value="1"/>
</dbReference>
<dbReference type="Pfam" id="PF08547">
    <property type="entry name" value="CIA30"/>
    <property type="match status" value="1"/>
</dbReference>
<evidence type="ECO:0000256" key="1">
    <source>
        <dbReference type="ARBA" id="ARBA00007884"/>
    </source>
</evidence>
<proteinExistence type="inferred from homology"/>